<dbReference type="GO" id="GO:0022857">
    <property type="term" value="F:transmembrane transporter activity"/>
    <property type="evidence" value="ECO:0007669"/>
    <property type="project" value="InterPro"/>
</dbReference>
<name>A0A844HK24_9RHOB</name>
<proteinExistence type="predicted"/>
<keyword evidence="10" id="KW-1185">Reference proteome</keyword>
<feature type="transmembrane region" description="Helical" evidence="8">
    <location>
        <begin position="59"/>
        <end position="78"/>
    </location>
</feature>
<feature type="transmembrane region" description="Helical" evidence="8">
    <location>
        <begin position="119"/>
        <end position="137"/>
    </location>
</feature>
<dbReference type="PANTHER" id="PTHR32196">
    <property type="entry name" value="ABC TRANSPORTER PERMEASE PROTEIN YPHD-RELATED-RELATED"/>
    <property type="match status" value="1"/>
</dbReference>
<accession>A0A844HK24</accession>
<feature type="transmembrane region" description="Helical" evidence="8">
    <location>
        <begin position="84"/>
        <end position="107"/>
    </location>
</feature>
<feature type="transmembrane region" description="Helical" evidence="8">
    <location>
        <begin position="143"/>
        <end position="163"/>
    </location>
</feature>
<feature type="transmembrane region" description="Helical" evidence="8">
    <location>
        <begin position="28"/>
        <end position="47"/>
    </location>
</feature>
<keyword evidence="6 8" id="KW-1133">Transmembrane helix</keyword>
<dbReference type="CDD" id="cd06579">
    <property type="entry name" value="TM_PBP1_transp_AraH_like"/>
    <property type="match status" value="1"/>
</dbReference>
<comment type="subcellular location">
    <subcellularLocation>
        <location evidence="1">Cell membrane</location>
        <topology evidence="1">Multi-pass membrane protein</topology>
    </subcellularLocation>
</comment>
<evidence type="ECO:0000256" key="5">
    <source>
        <dbReference type="ARBA" id="ARBA00022692"/>
    </source>
</evidence>
<evidence type="ECO:0000313" key="9">
    <source>
        <dbReference type="EMBL" id="MTH60226.1"/>
    </source>
</evidence>
<keyword evidence="7 8" id="KW-0472">Membrane</keyword>
<evidence type="ECO:0000256" key="7">
    <source>
        <dbReference type="ARBA" id="ARBA00023136"/>
    </source>
</evidence>
<feature type="transmembrane region" description="Helical" evidence="8">
    <location>
        <begin position="191"/>
        <end position="212"/>
    </location>
</feature>
<evidence type="ECO:0000313" key="10">
    <source>
        <dbReference type="Proteomes" id="UP000449846"/>
    </source>
</evidence>
<reference evidence="9 10" key="1">
    <citation type="submission" date="2019-11" db="EMBL/GenBank/DDBJ databases">
        <authorList>
            <person name="Dong K."/>
        </authorList>
    </citation>
    <scope>NUCLEOTIDE SEQUENCE [LARGE SCALE GENOMIC DNA]</scope>
    <source>
        <strain evidence="9 10">NBRC 112902</strain>
    </source>
</reference>
<feature type="transmembrane region" description="Helical" evidence="8">
    <location>
        <begin position="297"/>
        <end position="315"/>
    </location>
</feature>
<protein>
    <submittedName>
        <fullName evidence="9">ABC transporter permease</fullName>
    </submittedName>
</protein>
<evidence type="ECO:0000256" key="3">
    <source>
        <dbReference type="ARBA" id="ARBA00022475"/>
    </source>
</evidence>
<dbReference type="AlphaFoldDB" id="A0A844HK24"/>
<organism evidence="9 10">
    <name type="scientific">Paracoccus litorisediminis</name>
    <dbReference type="NCBI Taxonomy" id="2006130"/>
    <lineage>
        <taxon>Bacteria</taxon>
        <taxon>Pseudomonadati</taxon>
        <taxon>Pseudomonadota</taxon>
        <taxon>Alphaproteobacteria</taxon>
        <taxon>Rhodobacterales</taxon>
        <taxon>Paracoccaceae</taxon>
        <taxon>Paracoccus</taxon>
    </lineage>
</organism>
<evidence type="ECO:0000256" key="6">
    <source>
        <dbReference type="ARBA" id="ARBA00022989"/>
    </source>
</evidence>
<dbReference type="Proteomes" id="UP000449846">
    <property type="component" value="Unassembled WGS sequence"/>
</dbReference>
<sequence length="361" mass="37079">MSATTRTAASPSVSSGTSALLLLLKMRTFVALILVFAFFAINAPNFLTTANAVIISKHVALNAFLAIGMTFVIITGGIDLSVGSIVGLCGMVAGWLVLYGIDLNAIGIAYSIQFNTVEIALITVLVGMFVGLINGLLITKLNVAPFIATLGTLYVARGAALLASGGRTFPNLSGNPEYGSASFPFIGTGNLLGLPFMIWMLIAVAAIAAYVAGRTPLGRHIYAVGGNERGAALSGVKVNRVKLFVYVFSGFCAALVGLIIASQLQASHPATGETFELNAIAAAVLGGTSMSGGRGRIGGTIVGAFVIGILSDGLIMMGVSSFWQTVIKGLVIIAAVVIDQAQSRLQARVALQQEAAAAHVS</sequence>
<gene>
    <name evidence="9" type="ORF">GL300_13500</name>
</gene>
<evidence type="ECO:0000256" key="2">
    <source>
        <dbReference type="ARBA" id="ARBA00022448"/>
    </source>
</evidence>
<dbReference type="GO" id="GO:0005886">
    <property type="term" value="C:plasma membrane"/>
    <property type="evidence" value="ECO:0007669"/>
    <property type="project" value="UniProtKB-SubCell"/>
</dbReference>
<feature type="transmembrane region" description="Helical" evidence="8">
    <location>
        <begin position="243"/>
        <end position="261"/>
    </location>
</feature>
<evidence type="ECO:0000256" key="1">
    <source>
        <dbReference type="ARBA" id="ARBA00004651"/>
    </source>
</evidence>
<dbReference type="OrthoDB" id="6384190at2"/>
<evidence type="ECO:0000256" key="4">
    <source>
        <dbReference type="ARBA" id="ARBA00022519"/>
    </source>
</evidence>
<keyword evidence="4" id="KW-0997">Cell inner membrane</keyword>
<keyword evidence="2" id="KW-0813">Transport</keyword>
<dbReference type="PANTHER" id="PTHR32196:SF21">
    <property type="entry name" value="ABC TRANSPORTER PERMEASE PROTEIN YPHD-RELATED"/>
    <property type="match status" value="1"/>
</dbReference>
<dbReference type="InterPro" id="IPR001851">
    <property type="entry name" value="ABC_transp_permease"/>
</dbReference>
<dbReference type="EMBL" id="WMIG01000006">
    <property type="protein sequence ID" value="MTH60226.1"/>
    <property type="molecule type" value="Genomic_DNA"/>
</dbReference>
<keyword evidence="3" id="KW-1003">Cell membrane</keyword>
<dbReference type="RefSeq" id="WP_155040154.1">
    <property type="nucleotide sequence ID" value="NZ_JBHGCD010000007.1"/>
</dbReference>
<evidence type="ECO:0000256" key="8">
    <source>
        <dbReference type="SAM" id="Phobius"/>
    </source>
</evidence>
<comment type="caution">
    <text evidence="9">The sequence shown here is derived from an EMBL/GenBank/DDBJ whole genome shotgun (WGS) entry which is preliminary data.</text>
</comment>
<dbReference type="Pfam" id="PF02653">
    <property type="entry name" value="BPD_transp_2"/>
    <property type="match status" value="1"/>
</dbReference>
<keyword evidence="5 8" id="KW-0812">Transmembrane</keyword>